<evidence type="ECO:0000313" key="6">
    <source>
        <dbReference type="EMBL" id="MDA3732925.1"/>
    </source>
</evidence>
<keyword evidence="3 5" id="KW-1133">Transmembrane helix</keyword>
<dbReference type="RefSeq" id="WP_053984693.1">
    <property type="nucleotide sequence ID" value="NZ_JAQIFT010000057.1"/>
</dbReference>
<accession>A0AA42DPT1</accession>
<keyword evidence="2 5" id="KW-0812">Transmembrane</keyword>
<evidence type="ECO:0000256" key="1">
    <source>
        <dbReference type="ARBA" id="ARBA00004141"/>
    </source>
</evidence>
<comment type="caution">
    <text evidence="6">The sequence shown here is derived from an EMBL/GenBank/DDBJ whole genome shotgun (WGS) entry which is preliminary data.</text>
</comment>
<evidence type="ECO:0000313" key="7">
    <source>
        <dbReference type="Proteomes" id="UP001169242"/>
    </source>
</evidence>
<evidence type="ECO:0000256" key="5">
    <source>
        <dbReference type="SAM" id="Phobius"/>
    </source>
</evidence>
<keyword evidence="7" id="KW-1185">Reference proteome</keyword>
<dbReference type="Pfam" id="PF09685">
    <property type="entry name" value="MamF_MmsF"/>
    <property type="match status" value="1"/>
</dbReference>
<feature type="transmembrane region" description="Helical" evidence="5">
    <location>
        <begin position="77"/>
        <end position="95"/>
    </location>
</feature>
<reference evidence="6" key="1">
    <citation type="journal article" date="2023" name="Int. J. Syst. Evol. Microbiol.">
        <title>&lt;i&gt;Holtiella tumoricola&lt;/i&gt; gen. nov. sp. nov., isolated from a human clinical sample.</title>
        <authorList>
            <person name="Allen-Vercoe E."/>
            <person name="Daigneault M.C."/>
            <person name="Vancuren S.J."/>
            <person name="Cochrane K."/>
            <person name="O'Neal L.L."/>
            <person name="Sankaranarayanan K."/>
            <person name="Lawson P.A."/>
        </authorList>
    </citation>
    <scope>NUCLEOTIDE SEQUENCE</scope>
    <source>
        <strain evidence="6">CC70A</strain>
    </source>
</reference>
<name>A0AA42DPT1_9FIRM</name>
<proteinExistence type="predicted"/>
<feature type="transmembrane region" description="Helical" evidence="5">
    <location>
        <begin position="20"/>
        <end position="36"/>
    </location>
</feature>
<protein>
    <submittedName>
        <fullName evidence="6">DUF4870 domain-containing protein</fullName>
    </submittedName>
</protein>
<dbReference type="AlphaFoldDB" id="A0AA42DPT1"/>
<organism evidence="6 7">
    <name type="scientific">Holtiella tumoricola</name>
    <dbReference type="NCBI Taxonomy" id="3018743"/>
    <lineage>
        <taxon>Bacteria</taxon>
        <taxon>Bacillati</taxon>
        <taxon>Bacillota</taxon>
        <taxon>Clostridia</taxon>
        <taxon>Lachnospirales</taxon>
        <taxon>Cellulosilyticaceae</taxon>
        <taxon>Holtiella</taxon>
    </lineage>
</organism>
<evidence type="ECO:0000256" key="3">
    <source>
        <dbReference type="ARBA" id="ARBA00022989"/>
    </source>
</evidence>
<evidence type="ECO:0000256" key="4">
    <source>
        <dbReference type="ARBA" id="ARBA00023136"/>
    </source>
</evidence>
<dbReference type="Proteomes" id="UP001169242">
    <property type="component" value="Unassembled WGS sequence"/>
</dbReference>
<feature type="transmembrane region" description="Helical" evidence="5">
    <location>
        <begin position="48"/>
        <end position="71"/>
    </location>
</feature>
<dbReference type="InterPro" id="IPR019109">
    <property type="entry name" value="MamF_MmsF"/>
</dbReference>
<gene>
    <name evidence="6" type="ORF">PBV87_15720</name>
</gene>
<sequence length="112" mass="12034">MSTQKVFDPQDIESNKGMAALSYVGILFIVPLLAAKESEYAKFHANQGLVFFIASIIVSIASGILSIIPFIGGIFSFSAWVLVLAGFIMGLVNALQGQAKELPIIGQFEIIK</sequence>
<comment type="subcellular location">
    <subcellularLocation>
        <location evidence="1">Membrane</location>
        <topology evidence="1">Multi-pass membrane protein</topology>
    </subcellularLocation>
</comment>
<keyword evidence="4 5" id="KW-0472">Membrane</keyword>
<dbReference type="EMBL" id="JAQIFT010000057">
    <property type="protein sequence ID" value="MDA3732925.1"/>
    <property type="molecule type" value="Genomic_DNA"/>
</dbReference>
<evidence type="ECO:0000256" key="2">
    <source>
        <dbReference type="ARBA" id="ARBA00022692"/>
    </source>
</evidence>